<protein>
    <submittedName>
        <fullName evidence="10">DHA2 family efflux MFS transporter permease subunit</fullName>
    </submittedName>
</protein>
<feature type="transmembrane region" description="Helical" evidence="8">
    <location>
        <begin position="209"/>
        <end position="232"/>
    </location>
</feature>
<comment type="similarity">
    <text evidence="2">Belongs to the major facilitator superfamily. TCR/Tet family.</text>
</comment>
<evidence type="ECO:0000256" key="5">
    <source>
        <dbReference type="ARBA" id="ARBA00022692"/>
    </source>
</evidence>
<dbReference type="Pfam" id="PF07690">
    <property type="entry name" value="MFS_1"/>
    <property type="match status" value="1"/>
</dbReference>
<dbReference type="InterPro" id="IPR005829">
    <property type="entry name" value="Sugar_transporter_CS"/>
</dbReference>
<feature type="transmembrane region" description="Helical" evidence="8">
    <location>
        <begin position="375"/>
        <end position="395"/>
    </location>
</feature>
<evidence type="ECO:0000259" key="9">
    <source>
        <dbReference type="PROSITE" id="PS50850"/>
    </source>
</evidence>
<evidence type="ECO:0000256" key="7">
    <source>
        <dbReference type="ARBA" id="ARBA00023136"/>
    </source>
</evidence>
<dbReference type="RefSeq" id="WP_180913601.1">
    <property type="nucleotide sequence ID" value="NZ_CP059165.1"/>
</dbReference>
<dbReference type="FunFam" id="1.20.1720.10:FF:000004">
    <property type="entry name" value="EmrB/QacA family drug resistance transporter"/>
    <property type="match status" value="1"/>
</dbReference>
<feature type="transmembrane region" description="Helical" evidence="8">
    <location>
        <begin position="25"/>
        <end position="48"/>
    </location>
</feature>
<dbReference type="GO" id="GO:0005886">
    <property type="term" value="C:plasma membrane"/>
    <property type="evidence" value="ECO:0007669"/>
    <property type="project" value="UniProtKB-SubCell"/>
</dbReference>
<feature type="transmembrane region" description="Helical" evidence="8">
    <location>
        <begin position="416"/>
        <end position="435"/>
    </location>
</feature>
<dbReference type="PANTHER" id="PTHR23501">
    <property type="entry name" value="MAJOR FACILITATOR SUPERFAMILY"/>
    <property type="match status" value="1"/>
</dbReference>
<dbReference type="InterPro" id="IPR036259">
    <property type="entry name" value="MFS_trans_sf"/>
</dbReference>
<reference evidence="11" key="1">
    <citation type="submission" date="2020-07" db="EMBL/GenBank/DDBJ databases">
        <title>Description of Mycobacterium gordonae subsp. intergordonae subsp.nov. and Mycobacterium gordonae subsp. gordonae subsp. nov.</title>
        <authorList>
            <person name="Yu X."/>
        </authorList>
    </citation>
    <scope>NUCLEOTIDE SEQUENCE [LARGE SCALE GENOMIC DNA]</scope>
    <source>
        <strain evidence="11">24</strain>
    </source>
</reference>
<dbReference type="InterPro" id="IPR011701">
    <property type="entry name" value="MFS"/>
</dbReference>
<organism evidence="10 11">
    <name type="scientific">Mycobacterium vicinigordonae</name>
    <dbReference type="NCBI Taxonomy" id="1719132"/>
    <lineage>
        <taxon>Bacteria</taxon>
        <taxon>Bacillati</taxon>
        <taxon>Actinomycetota</taxon>
        <taxon>Actinomycetes</taxon>
        <taxon>Mycobacteriales</taxon>
        <taxon>Mycobacteriaceae</taxon>
        <taxon>Mycobacterium</taxon>
    </lineage>
</organism>
<proteinExistence type="inferred from homology"/>
<keyword evidence="3" id="KW-0813">Transport</keyword>
<reference evidence="10 11" key="2">
    <citation type="submission" date="2020-07" db="EMBL/GenBank/DDBJ databases">
        <authorList>
            <person name="Yu X."/>
        </authorList>
    </citation>
    <scope>NUCLEOTIDE SEQUENCE [LARGE SCALE GENOMIC DNA]</scope>
    <source>
        <strain evidence="11">24</strain>
    </source>
</reference>
<dbReference type="KEGG" id="mgor:H0P51_14950"/>
<feature type="transmembrane region" description="Helical" evidence="8">
    <location>
        <begin position="345"/>
        <end position="363"/>
    </location>
</feature>
<keyword evidence="6 8" id="KW-1133">Transmembrane helix</keyword>
<dbReference type="EMBL" id="CP059165">
    <property type="protein sequence ID" value="QLL05191.1"/>
    <property type="molecule type" value="Genomic_DNA"/>
</dbReference>
<evidence type="ECO:0000256" key="1">
    <source>
        <dbReference type="ARBA" id="ARBA00004651"/>
    </source>
</evidence>
<name>A0A7D6HLG1_9MYCO</name>
<feature type="transmembrane region" description="Helical" evidence="8">
    <location>
        <begin position="477"/>
        <end position="498"/>
    </location>
</feature>
<feature type="transmembrane region" description="Helical" evidence="8">
    <location>
        <begin position="274"/>
        <end position="300"/>
    </location>
</feature>
<feature type="transmembrane region" description="Helical" evidence="8">
    <location>
        <begin position="120"/>
        <end position="137"/>
    </location>
</feature>
<dbReference type="InterPro" id="IPR004638">
    <property type="entry name" value="EmrB-like"/>
</dbReference>
<feature type="transmembrane region" description="Helical" evidence="8">
    <location>
        <begin position="320"/>
        <end position="338"/>
    </location>
</feature>
<reference evidence="11" key="3">
    <citation type="submission" date="2023-07" db="EMBL/GenBank/DDBJ databases">
        <title>Description of Mycobacterium gordonae subsp. intergordonae subsp.nov. and Mycobacterium gordonae subsp. gordonae subsp. nov.</title>
        <authorList>
            <person name="Huang H."/>
        </authorList>
    </citation>
    <scope>NUCLEOTIDE SEQUENCE [LARGE SCALE GENOMIC DNA]</scope>
    <source>
        <strain evidence="11">24</strain>
    </source>
</reference>
<comment type="subcellular location">
    <subcellularLocation>
        <location evidence="1">Cell membrane</location>
        <topology evidence="1">Multi-pass membrane protein</topology>
    </subcellularLocation>
</comment>
<gene>
    <name evidence="10" type="ORF">H0P51_14950</name>
</gene>
<keyword evidence="5 8" id="KW-0812">Transmembrane</keyword>
<dbReference type="PANTHER" id="PTHR23501:SF197">
    <property type="entry name" value="COMD"/>
    <property type="match status" value="1"/>
</dbReference>
<evidence type="ECO:0000256" key="6">
    <source>
        <dbReference type="ARBA" id="ARBA00022989"/>
    </source>
</evidence>
<feature type="transmembrane region" description="Helical" evidence="8">
    <location>
        <begin position="238"/>
        <end position="262"/>
    </location>
</feature>
<feature type="transmembrane region" description="Helical" evidence="8">
    <location>
        <begin position="149"/>
        <end position="167"/>
    </location>
</feature>
<dbReference type="Gene3D" id="1.20.1720.10">
    <property type="entry name" value="Multidrug resistance protein D"/>
    <property type="match status" value="1"/>
</dbReference>
<evidence type="ECO:0000313" key="11">
    <source>
        <dbReference type="Proteomes" id="UP000510682"/>
    </source>
</evidence>
<dbReference type="GO" id="GO:0022857">
    <property type="term" value="F:transmembrane transporter activity"/>
    <property type="evidence" value="ECO:0007669"/>
    <property type="project" value="InterPro"/>
</dbReference>
<evidence type="ECO:0000256" key="8">
    <source>
        <dbReference type="SAM" id="Phobius"/>
    </source>
</evidence>
<dbReference type="NCBIfam" id="TIGR00711">
    <property type="entry name" value="efflux_EmrB"/>
    <property type="match status" value="1"/>
</dbReference>
<feature type="domain" description="Major facilitator superfamily (MFS) profile" evidence="9">
    <location>
        <begin position="26"/>
        <end position="503"/>
    </location>
</feature>
<keyword evidence="4" id="KW-1003">Cell membrane</keyword>
<evidence type="ECO:0000256" key="4">
    <source>
        <dbReference type="ARBA" id="ARBA00022475"/>
    </source>
</evidence>
<dbReference type="CDD" id="cd17502">
    <property type="entry name" value="MFS_Azr1_MDR_like"/>
    <property type="match status" value="1"/>
</dbReference>
<evidence type="ECO:0000256" key="2">
    <source>
        <dbReference type="ARBA" id="ARBA00007520"/>
    </source>
</evidence>
<dbReference type="PROSITE" id="PS50850">
    <property type="entry name" value="MFS"/>
    <property type="match status" value="1"/>
</dbReference>
<dbReference type="Gene3D" id="1.20.1250.20">
    <property type="entry name" value="MFS general substrate transporter like domains"/>
    <property type="match status" value="1"/>
</dbReference>
<dbReference type="PROSITE" id="PS00217">
    <property type="entry name" value="SUGAR_TRANSPORT_2"/>
    <property type="match status" value="1"/>
</dbReference>
<sequence length="688" mass="72256">MTTTASGTATSPSIAPEITPQRRNFIFLAVVLGMLLAALDQTIVATALPTIVADLGDAGRQSWVVTSYLLASTIVTALVGKLGDLFGRKRVFVVAVLFFVAGSVLCGLASSMTMLVGSRALQGIGGGAITVTASALIGEVVPLRDRGRYQGILGAVFGVTTVVGPLLGGYFTDYLTWRWAFWINLPVSVVVICVASAAIPALTSTAKPVVDYAGIAFIGLGAAGLTLATSWGGTVYPWGSATIIGLFAASVLALAVFVWVELHVAQPILPIRLFASPVFTVCCVLSFVVGFAMLGAMTFLPTFMQYVNGVSATTSGLRTLPMVVGMLITSTGSGTLVGRTGRYKVFPVAGTALMTIAFVLMSRMDGSTPALLQSVYLLTLGAGIGLSMQVLVLIVQNTSNFEDLGVATSGVSFFRTIGSSFGAAVFGSLFVNFLHGRLGPALASSGVSAEAASSPGALHRQPPAVIAPIVHAYAESLSQVFLCAAPVAAVGFVLALFLREVPLRDIHASTVDLGDGFAMPTTETPEQMLENAISRVLRAEPGMRLRSIAMRPDCRLDVAGLWAVLRVNRYQQFFGAARLTDMGEHLNIPFELLEPTFARLAAAGYVVRDGDRVRLTPAGVAQVDWVYSLLVAWLTDKLSRSAGFGARPDHEAVQAALGRVAYRVIAQRDWHEETPTLAMSAAGARAEG</sequence>
<keyword evidence="7 8" id="KW-0472">Membrane</keyword>
<dbReference type="AlphaFoldDB" id="A0A7D6HLG1"/>
<feature type="transmembrane region" description="Helical" evidence="8">
    <location>
        <begin position="91"/>
        <end position="114"/>
    </location>
</feature>
<dbReference type="InterPro" id="IPR020846">
    <property type="entry name" value="MFS_dom"/>
</dbReference>
<accession>A0A7D6HLG1</accession>
<dbReference type="SUPFAM" id="SSF103473">
    <property type="entry name" value="MFS general substrate transporter"/>
    <property type="match status" value="2"/>
</dbReference>
<dbReference type="Proteomes" id="UP000510682">
    <property type="component" value="Chromosome"/>
</dbReference>
<feature type="transmembrane region" description="Helical" evidence="8">
    <location>
        <begin position="179"/>
        <end position="202"/>
    </location>
</feature>
<feature type="transmembrane region" description="Helical" evidence="8">
    <location>
        <begin position="60"/>
        <end position="79"/>
    </location>
</feature>
<keyword evidence="11" id="KW-1185">Reference proteome</keyword>
<evidence type="ECO:0000313" key="10">
    <source>
        <dbReference type="EMBL" id="QLL05191.1"/>
    </source>
</evidence>
<evidence type="ECO:0000256" key="3">
    <source>
        <dbReference type="ARBA" id="ARBA00022448"/>
    </source>
</evidence>